<evidence type="ECO:0000313" key="2">
    <source>
        <dbReference type="Proteomes" id="UP000195514"/>
    </source>
</evidence>
<dbReference type="EMBL" id="LT859958">
    <property type="protein sequence ID" value="SMX54953.1"/>
    <property type="molecule type" value="Genomic_DNA"/>
</dbReference>
<evidence type="ECO:0000313" key="1">
    <source>
        <dbReference type="EMBL" id="SMX54953.1"/>
    </source>
</evidence>
<dbReference type="KEGG" id="abat:CFX1CAM_1888"/>
<dbReference type="Proteomes" id="UP000195514">
    <property type="component" value="Chromosome I"/>
</dbReference>
<organism evidence="1 2">
    <name type="scientific">Candidatus Brevifilum fermentans</name>
    <dbReference type="NCBI Taxonomy" id="1986204"/>
    <lineage>
        <taxon>Bacteria</taxon>
        <taxon>Bacillati</taxon>
        <taxon>Chloroflexota</taxon>
        <taxon>Anaerolineae</taxon>
        <taxon>Anaerolineales</taxon>
        <taxon>Anaerolineaceae</taxon>
        <taxon>Candidatus Brevifilum</taxon>
    </lineage>
</organism>
<reference evidence="2" key="1">
    <citation type="submission" date="2017-05" db="EMBL/GenBank/DDBJ databases">
        <authorList>
            <person name="Kirkegaard R."/>
            <person name="Mcilroy J S."/>
        </authorList>
    </citation>
    <scope>NUCLEOTIDE SEQUENCE [LARGE SCALE GENOMIC DNA]</scope>
</reference>
<gene>
    <name evidence="1" type="ORF">CFX1CAM_1888</name>
</gene>
<proteinExistence type="predicted"/>
<sequence>MLRFSSIIENKQQSRIILTFLLEKVDELQVKEVLSYNRSIHEIWNPD</sequence>
<accession>A0A1Y6K5N3</accession>
<name>A0A1Y6K5N3_9CHLR</name>
<dbReference type="AlphaFoldDB" id="A0A1Y6K5N3"/>
<protein>
    <submittedName>
        <fullName evidence="1">Uncharacterized protein</fullName>
    </submittedName>
</protein>
<keyword evidence="2" id="KW-1185">Reference proteome</keyword>